<keyword evidence="3" id="KW-1185">Reference proteome</keyword>
<dbReference type="GO" id="GO:0030244">
    <property type="term" value="P:cellulose biosynthetic process"/>
    <property type="evidence" value="ECO:0007669"/>
    <property type="project" value="InterPro"/>
</dbReference>
<dbReference type="Pfam" id="PF13704">
    <property type="entry name" value="Glyco_tranf_2_4"/>
    <property type="match status" value="1"/>
</dbReference>
<evidence type="ECO:0000256" key="1">
    <source>
        <dbReference type="SAM" id="MobiDB-lite"/>
    </source>
</evidence>
<evidence type="ECO:0000313" key="2">
    <source>
        <dbReference type="EMBL" id="CAE7259455.1"/>
    </source>
</evidence>
<dbReference type="Proteomes" id="UP000604046">
    <property type="component" value="Unassembled WGS sequence"/>
</dbReference>
<feature type="region of interest" description="Disordered" evidence="1">
    <location>
        <begin position="399"/>
        <end position="419"/>
    </location>
</feature>
<name>A0A812M9E2_9DINO</name>
<dbReference type="PANTHER" id="PTHR46701">
    <property type="entry name" value="GLYCOSYLTRANSFERASE-LIKE KOBITO 1"/>
    <property type="match status" value="1"/>
</dbReference>
<feature type="compositionally biased region" description="Acidic residues" evidence="1">
    <location>
        <begin position="403"/>
        <end position="416"/>
    </location>
</feature>
<dbReference type="OrthoDB" id="440370at2759"/>
<dbReference type="GO" id="GO:0009737">
    <property type="term" value="P:response to abscisic acid"/>
    <property type="evidence" value="ECO:0007669"/>
    <property type="project" value="InterPro"/>
</dbReference>
<organism evidence="2 3">
    <name type="scientific">Symbiodinium natans</name>
    <dbReference type="NCBI Taxonomy" id="878477"/>
    <lineage>
        <taxon>Eukaryota</taxon>
        <taxon>Sar</taxon>
        <taxon>Alveolata</taxon>
        <taxon>Dinophyceae</taxon>
        <taxon>Suessiales</taxon>
        <taxon>Symbiodiniaceae</taxon>
        <taxon>Symbiodinium</taxon>
    </lineage>
</organism>
<reference evidence="2" key="1">
    <citation type="submission" date="2021-02" db="EMBL/GenBank/DDBJ databases">
        <authorList>
            <person name="Dougan E. K."/>
            <person name="Rhodes N."/>
            <person name="Thang M."/>
            <person name="Chan C."/>
        </authorList>
    </citation>
    <scope>NUCLEOTIDE SEQUENCE</scope>
</reference>
<dbReference type="InterPro" id="IPR044224">
    <property type="entry name" value="KOBITO1-like"/>
</dbReference>
<evidence type="ECO:0000313" key="3">
    <source>
        <dbReference type="Proteomes" id="UP000604046"/>
    </source>
</evidence>
<comment type="caution">
    <text evidence="2">The sequence shown here is derived from an EMBL/GenBank/DDBJ whole genome shotgun (WGS) entry which is preliminary data.</text>
</comment>
<accession>A0A812M9E2</accession>
<dbReference type="PANTHER" id="PTHR46701:SF7">
    <property type="entry name" value="GLYCOSYLTRANSFERASE-LIKE KOBITO 1"/>
    <property type="match status" value="1"/>
</dbReference>
<gene>
    <name evidence="2" type="primary">ELD1</name>
    <name evidence="2" type="ORF">SNAT2548_LOCUS13523</name>
</gene>
<dbReference type="EMBL" id="CAJNDS010001435">
    <property type="protein sequence ID" value="CAE7259455.1"/>
    <property type="molecule type" value="Genomic_DNA"/>
</dbReference>
<proteinExistence type="predicted"/>
<sequence length="603" mass="67769">MAAGDAVLFRTLHKPRVAIRAEASTKAEIVHVLVASEIFKVSEELPSGWVKLAPEEAWVRAVETGYVLCDGREIGLGKLIEPVPNEEAKEELWPYAAAISIAAVLRVPFQMKGDGLRPQPREKLPRLWLSAWHTQAAEEVKRPLPMRGTAPRLSLAVLLRGTPATTVRSFVQYHLAIGFGLIFLFFDAPEEPKEREAIAAAQSVAASQGGIIVHLCTEEWWQSMLLSSRFAQRRHQSAFCEETMQLFESVRDVQSRQCLAVDAAAREAQKQGYDWLLHIDSDEALHLPKHADARSFFAELQPDVNQVVFNNLEAVPESFDIEDWFRDVSLFKVHQNLLCDTTETSSSKKYLEKLERWRQRQLAKGMDREDVRTNRSFDSALLPVRIARRRTVQELRIVLPPQEEGDEEPFDSDEEPSQAARKAEFEDLPCYFVAYGNGKAACRLTSPPPLPVGVHRFGSDRNERLHSHRCGGRGAPVVLHYANCGYSAWQQKYAILARGHGTEDGGFSIERKGIKSMRAHLAHRALCQRGQEEDLRKYYRTYIMGNEFGELPHFANAARQMMVQCPPNASAGETLQVTSPDGFDFQVTVPLGVAPGQQFAVAY</sequence>
<dbReference type="AlphaFoldDB" id="A0A812M9E2"/>
<protein>
    <submittedName>
        <fullName evidence="2">ELD1 protein</fullName>
    </submittedName>
</protein>